<feature type="signal peptide" evidence="2">
    <location>
        <begin position="1"/>
        <end position="19"/>
    </location>
</feature>
<dbReference type="Proteomes" id="UP000321938">
    <property type="component" value="Unassembled WGS sequence"/>
</dbReference>
<organism evidence="4 5">
    <name type="scientific">Psychroserpens burtonensis</name>
    <dbReference type="NCBI Taxonomy" id="49278"/>
    <lineage>
        <taxon>Bacteria</taxon>
        <taxon>Pseudomonadati</taxon>
        <taxon>Bacteroidota</taxon>
        <taxon>Flavobacteriia</taxon>
        <taxon>Flavobacteriales</taxon>
        <taxon>Flavobacteriaceae</taxon>
        <taxon>Psychroserpens</taxon>
    </lineage>
</organism>
<dbReference type="OrthoDB" id="2582440at2"/>
<evidence type="ECO:0000259" key="3">
    <source>
        <dbReference type="Pfam" id="PF18962"/>
    </source>
</evidence>
<protein>
    <submittedName>
        <fullName evidence="4">T9SS type A sorting domain-containing protein</fullName>
    </submittedName>
</protein>
<sequence>MIKHILFLVCLASSLSGSAQLTVTNSSYIFVDGNGFTEAANVAPLFVTGAINLNEADSKIYLRNEAQIIQGNTASTNSGVGQLSVQQTGNTNQWAYNYWCSPVGNNSAAAGNESARVGLIDESIGLTDSNNANFTSGHNGTASPLTISNRWLYAFVVSDEYSEWNGLDETTAIDPGLGFTMKGMGTTLTPGASSQQYDFRGKPNSGTITNSVAAGQFTLVGNPYPSALDAADFLWDSQNTNIDEANPFEASMTGALYYWEQSPNSNSHYIEDYVGGYATYTCTEPDGSDNVNESFVPAPYLFYFADGTASSPPGNNGGAIKAAKRYIPIGQGFMVEGAAGIQIESFIYVKNSHRDFYKESSSDSEFFRTSNENTNNNNSDASQYDENGYFLVSSDYKRFRFAASFNGLYSREILANFHDTATNGFDYGMEGKSPSVLETDIHWTFENEDYVIQAHSFNIELKIPLVVKIKHQQPVTFGIFDIQNFDASQPIYVHDIENDIYVDLREQNYSINLPAGDYTTRFEITFQNAETLDIENITAKDFMVFQNTKNSELTVLNPNGLDIKSVTLFDITGKIVINAQNLGAQNDYSFSTQSLSEGVYVANITVASNQSISKKVVIKN</sequence>
<keyword evidence="5" id="KW-1185">Reference proteome</keyword>
<dbReference type="NCBIfam" id="TIGR04183">
    <property type="entry name" value="Por_Secre_tail"/>
    <property type="match status" value="1"/>
</dbReference>
<feature type="chain" id="PRO_5023084268" evidence="2">
    <location>
        <begin position="20"/>
        <end position="620"/>
    </location>
</feature>
<gene>
    <name evidence="4" type="ORF">ES692_02310</name>
</gene>
<accession>A0A5C7BJT3</accession>
<dbReference type="EMBL" id="VOSB01000003">
    <property type="protein sequence ID" value="TXE19606.1"/>
    <property type="molecule type" value="Genomic_DNA"/>
</dbReference>
<proteinExistence type="predicted"/>
<keyword evidence="1 2" id="KW-0732">Signal</keyword>
<reference evidence="4 5" key="1">
    <citation type="submission" date="2019-08" db="EMBL/GenBank/DDBJ databases">
        <title>Genome of Psychroserpens burtonensis ACAM 167.</title>
        <authorList>
            <person name="Bowman J.P."/>
        </authorList>
    </citation>
    <scope>NUCLEOTIDE SEQUENCE [LARGE SCALE GENOMIC DNA]</scope>
    <source>
        <strain evidence="4 5">ACAM 167</strain>
    </source>
</reference>
<dbReference type="AlphaFoldDB" id="A0A5C7BJT3"/>
<dbReference type="InterPro" id="IPR026444">
    <property type="entry name" value="Secre_tail"/>
</dbReference>
<feature type="domain" description="Secretion system C-terminal sorting" evidence="3">
    <location>
        <begin position="550"/>
        <end position="618"/>
    </location>
</feature>
<evidence type="ECO:0000313" key="5">
    <source>
        <dbReference type="Proteomes" id="UP000321938"/>
    </source>
</evidence>
<name>A0A5C7BJT3_9FLAO</name>
<evidence type="ECO:0000313" key="4">
    <source>
        <dbReference type="EMBL" id="TXE19606.1"/>
    </source>
</evidence>
<evidence type="ECO:0000256" key="1">
    <source>
        <dbReference type="ARBA" id="ARBA00022729"/>
    </source>
</evidence>
<evidence type="ECO:0000256" key="2">
    <source>
        <dbReference type="SAM" id="SignalP"/>
    </source>
</evidence>
<dbReference type="RefSeq" id="WP_147231009.1">
    <property type="nucleotide sequence ID" value="NZ_VOSB01000003.1"/>
</dbReference>
<comment type="caution">
    <text evidence="4">The sequence shown here is derived from an EMBL/GenBank/DDBJ whole genome shotgun (WGS) entry which is preliminary data.</text>
</comment>
<dbReference type="Pfam" id="PF18962">
    <property type="entry name" value="Por_Secre_tail"/>
    <property type="match status" value="1"/>
</dbReference>